<dbReference type="SUPFAM" id="SSF53448">
    <property type="entry name" value="Nucleotide-diphospho-sugar transferases"/>
    <property type="match status" value="1"/>
</dbReference>
<dbReference type="AlphaFoldDB" id="A0A1F4ZCN2"/>
<evidence type="ECO:0000256" key="3">
    <source>
        <dbReference type="ARBA" id="ARBA00022679"/>
    </source>
</evidence>
<dbReference type="InterPro" id="IPR029044">
    <property type="entry name" value="Nucleotide-diphossugar_trans"/>
</dbReference>
<evidence type="ECO:0000256" key="2">
    <source>
        <dbReference type="ARBA" id="ARBA00022676"/>
    </source>
</evidence>
<dbReference type="Gene3D" id="3.90.550.10">
    <property type="entry name" value="Spore Coat Polysaccharide Biosynthesis Protein SpsA, Chain A"/>
    <property type="match status" value="1"/>
</dbReference>
<reference evidence="5 6" key="1">
    <citation type="journal article" date="2016" name="Nat. Commun.">
        <title>Thousands of microbial genomes shed light on interconnected biogeochemical processes in an aquifer system.</title>
        <authorList>
            <person name="Anantharaman K."/>
            <person name="Brown C.T."/>
            <person name="Hug L.A."/>
            <person name="Sharon I."/>
            <person name="Castelle C.J."/>
            <person name="Probst A.J."/>
            <person name="Thomas B.C."/>
            <person name="Singh A."/>
            <person name="Wilkins M.J."/>
            <person name="Karaoz U."/>
            <person name="Brodie E.L."/>
            <person name="Williams K.H."/>
            <person name="Hubbard S.S."/>
            <person name="Banfield J.F."/>
        </authorList>
    </citation>
    <scope>NUCLEOTIDE SEQUENCE [LARGE SCALE GENOMIC DNA]</scope>
</reference>
<keyword evidence="2" id="KW-0328">Glycosyltransferase</keyword>
<accession>A0A1F4ZCN2</accession>
<feature type="domain" description="Glycosyltransferase 2-like" evidence="4">
    <location>
        <begin position="4"/>
        <end position="110"/>
    </location>
</feature>
<dbReference type="Proteomes" id="UP000177080">
    <property type="component" value="Unassembled WGS sequence"/>
</dbReference>
<dbReference type="STRING" id="1797259.A2989_01325"/>
<dbReference type="EMBL" id="MEXN01000003">
    <property type="protein sequence ID" value="OGD04021.1"/>
    <property type="molecule type" value="Genomic_DNA"/>
</dbReference>
<dbReference type="PANTHER" id="PTHR43179:SF12">
    <property type="entry name" value="GALACTOFURANOSYLTRANSFERASE GLFT2"/>
    <property type="match status" value="1"/>
</dbReference>
<keyword evidence="3" id="KW-0808">Transferase</keyword>
<evidence type="ECO:0000313" key="5">
    <source>
        <dbReference type="EMBL" id="OGD04021.1"/>
    </source>
</evidence>
<dbReference type="InterPro" id="IPR001173">
    <property type="entry name" value="Glyco_trans_2-like"/>
</dbReference>
<evidence type="ECO:0000256" key="1">
    <source>
        <dbReference type="ARBA" id="ARBA00006739"/>
    </source>
</evidence>
<dbReference type="Pfam" id="PF00535">
    <property type="entry name" value="Glycos_transf_2"/>
    <property type="match status" value="1"/>
</dbReference>
<dbReference type="GO" id="GO:0016757">
    <property type="term" value="F:glycosyltransferase activity"/>
    <property type="evidence" value="ECO:0007669"/>
    <property type="project" value="UniProtKB-KW"/>
</dbReference>
<proteinExistence type="inferred from homology"/>
<organism evidence="5 6">
    <name type="scientific">Candidatus Amesbacteria bacterium RIFCSPLOWO2_01_FULL_48_25</name>
    <dbReference type="NCBI Taxonomy" id="1797259"/>
    <lineage>
        <taxon>Bacteria</taxon>
        <taxon>Candidatus Amesiibacteriota</taxon>
    </lineage>
</organism>
<sequence length="289" mass="32431">MTISVVIPAYRGLDFLKANLPTVTKLGADEIIIVNDVSPDGTLAFLSDNYPDVRVVNHVQNTRFPIAVNDGVAAAKSDYILLLNQDVQPDPKLISKVQKYFSRPKLFAVTFNDGHSFWATGRIEEGIIQYGLGSGNTHTHPSLWASGGACAFKKSIWQKLGGFDPIFTPGYFEDLDLGLRALKSGYEIIGDKDIKIIHQSPESAFNSSLNHSYLRYIKDRNYLLVHWKNLDSKYLFSHIYSLASRIFHHPGFIIPTLLAIVHLPHVLAFRRTIASRYILTDPEIYAKLS</sequence>
<protein>
    <recommendedName>
        <fullName evidence="4">Glycosyltransferase 2-like domain-containing protein</fullName>
    </recommendedName>
</protein>
<evidence type="ECO:0000313" key="6">
    <source>
        <dbReference type="Proteomes" id="UP000177080"/>
    </source>
</evidence>
<comment type="caution">
    <text evidence="5">The sequence shown here is derived from an EMBL/GenBank/DDBJ whole genome shotgun (WGS) entry which is preliminary data.</text>
</comment>
<gene>
    <name evidence="5" type="ORF">A2989_01325</name>
</gene>
<evidence type="ECO:0000259" key="4">
    <source>
        <dbReference type="Pfam" id="PF00535"/>
    </source>
</evidence>
<dbReference type="PANTHER" id="PTHR43179">
    <property type="entry name" value="RHAMNOSYLTRANSFERASE WBBL"/>
    <property type="match status" value="1"/>
</dbReference>
<name>A0A1F4ZCN2_9BACT</name>
<comment type="similarity">
    <text evidence="1">Belongs to the glycosyltransferase 2 family.</text>
</comment>